<feature type="non-terminal residue" evidence="2">
    <location>
        <position position="1"/>
    </location>
</feature>
<name>X1E518_9ZZZZ</name>
<feature type="coiled-coil region" evidence="1">
    <location>
        <begin position="147"/>
        <end position="205"/>
    </location>
</feature>
<proteinExistence type="predicted"/>
<gene>
    <name evidence="2" type="ORF">S03H2_10099</name>
</gene>
<organism evidence="2">
    <name type="scientific">marine sediment metagenome</name>
    <dbReference type="NCBI Taxonomy" id="412755"/>
    <lineage>
        <taxon>unclassified sequences</taxon>
        <taxon>metagenomes</taxon>
        <taxon>ecological metagenomes</taxon>
    </lineage>
</organism>
<comment type="caution">
    <text evidence="2">The sequence shown here is derived from an EMBL/GenBank/DDBJ whole genome shotgun (WGS) entry which is preliminary data.</text>
</comment>
<sequence>AEKLNLNENLLLEEMLKKSSRYVDNIISDTGKESISPLKNIEIEALKLMINGIGNSVSGLIELGPEYFRFEDTKELFILLKKEIEEVKLKREKINFPIEISSVDIGSDEVNKLYNYIVFSKFRYKDEDLICNEVLSNLKRIFISGKIEEIRNKMIELENTQKKIRLSTKETKMGGTEEKEIEDKIDKLNYEINELEKEKRKLIIT</sequence>
<evidence type="ECO:0000256" key="1">
    <source>
        <dbReference type="SAM" id="Coils"/>
    </source>
</evidence>
<keyword evidence="1" id="KW-0175">Coiled coil</keyword>
<dbReference type="EMBL" id="BARU01005216">
    <property type="protein sequence ID" value="GAH28356.1"/>
    <property type="molecule type" value="Genomic_DNA"/>
</dbReference>
<protein>
    <submittedName>
        <fullName evidence="2">Uncharacterized protein</fullName>
    </submittedName>
</protein>
<accession>X1E518</accession>
<reference evidence="2" key="1">
    <citation type="journal article" date="2014" name="Front. Microbiol.">
        <title>High frequency of phylogenetically diverse reductive dehalogenase-homologous genes in deep subseafloor sedimentary metagenomes.</title>
        <authorList>
            <person name="Kawai M."/>
            <person name="Futagami T."/>
            <person name="Toyoda A."/>
            <person name="Takaki Y."/>
            <person name="Nishi S."/>
            <person name="Hori S."/>
            <person name="Arai W."/>
            <person name="Tsubouchi T."/>
            <person name="Morono Y."/>
            <person name="Uchiyama I."/>
            <person name="Ito T."/>
            <person name="Fujiyama A."/>
            <person name="Inagaki F."/>
            <person name="Takami H."/>
        </authorList>
    </citation>
    <scope>NUCLEOTIDE SEQUENCE</scope>
    <source>
        <strain evidence="2">Expedition CK06-06</strain>
    </source>
</reference>
<evidence type="ECO:0000313" key="2">
    <source>
        <dbReference type="EMBL" id="GAH28356.1"/>
    </source>
</evidence>
<dbReference type="AlphaFoldDB" id="X1E518"/>